<gene>
    <name evidence="1" type="ORF">BpHYR1_054430</name>
</gene>
<comment type="caution">
    <text evidence="1">The sequence shown here is derived from an EMBL/GenBank/DDBJ whole genome shotgun (WGS) entry which is preliminary data.</text>
</comment>
<reference evidence="1 2" key="1">
    <citation type="journal article" date="2018" name="Sci. Rep.">
        <title>Genomic signatures of local adaptation to the degree of environmental predictability in rotifers.</title>
        <authorList>
            <person name="Franch-Gras L."/>
            <person name="Hahn C."/>
            <person name="Garcia-Roger E.M."/>
            <person name="Carmona M.J."/>
            <person name="Serra M."/>
            <person name="Gomez A."/>
        </authorList>
    </citation>
    <scope>NUCLEOTIDE SEQUENCE [LARGE SCALE GENOMIC DNA]</scope>
    <source>
        <strain evidence="1">HYR1</strain>
    </source>
</reference>
<sequence length="65" mass="7357">MKKIKLKKSNFKINHILTMRKTSGDVLRIVNICQYIFIVNILCVKRLATGLGRSPGLGISVEQKE</sequence>
<accession>A0A3M7QIA1</accession>
<dbReference type="Proteomes" id="UP000276133">
    <property type="component" value="Unassembled WGS sequence"/>
</dbReference>
<keyword evidence="2" id="KW-1185">Reference proteome</keyword>
<protein>
    <submittedName>
        <fullName evidence="1">Uncharacterized protein</fullName>
    </submittedName>
</protein>
<organism evidence="1 2">
    <name type="scientific">Brachionus plicatilis</name>
    <name type="common">Marine rotifer</name>
    <name type="synonym">Brachionus muelleri</name>
    <dbReference type="NCBI Taxonomy" id="10195"/>
    <lineage>
        <taxon>Eukaryota</taxon>
        <taxon>Metazoa</taxon>
        <taxon>Spiralia</taxon>
        <taxon>Gnathifera</taxon>
        <taxon>Rotifera</taxon>
        <taxon>Eurotatoria</taxon>
        <taxon>Monogononta</taxon>
        <taxon>Pseudotrocha</taxon>
        <taxon>Ploima</taxon>
        <taxon>Brachionidae</taxon>
        <taxon>Brachionus</taxon>
    </lineage>
</organism>
<dbReference type="EMBL" id="REGN01006135">
    <property type="protein sequence ID" value="RNA10678.1"/>
    <property type="molecule type" value="Genomic_DNA"/>
</dbReference>
<dbReference type="AlphaFoldDB" id="A0A3M7QIA1"/>
<evidence type="ECO:0000313" key="2">
    <source>
        <dbReference type="Proteomes" id="UP000276133"/>
    </source>
</evidence>
<evidence type="ECO:0000313" key="1">
    <source>
        <dbReference type="EMBL" id="RNA10678.1"/>
    </source>
</evidence>
<name>A0A3M7QIA1_BRAPC</name>
<proteinExistence type="predicted"/>